<evidence type="ECO:0000256" key="4">
    <source>
        <dbReference type="ARBA" id="ARBA00023242"/>
    </source>
</evidence>
<dbReference type="InterPro" id="IPR013087">
    <property type="entry name" value="Znf_C2H2_type"/>
</dbReference>
<dbReference type="InterPro" id="IPR000504">
    <property type="entry name" value="RRM_dom"/>
</dbReference>
<dbReference type="GO" id="GO:0016604">
    <property type="term" value="C:nuclear body"/>
    <property type="evidence" value="ECO:0007669"/>
    <property type="project" value="TreeGrafter"/>
</dbReference>
<evidence type="ECO:0000256" key="1">
    <source>
        <dbReference type="ARBA" id="ARBA00004604"/>
    </source>
</evidence>
<feature type="compositionally biased region" description="Acidic residues" evidence="8">
    <location>
        <begin position="569"/>
        <end position="585"/>
    </location>
</feature>
<dbReference type="GO" id="GO:0031047">
    <property type="term" value="P:regulatory ncRNA-mediated gene silencing"/>
    <property type="evidence" value="ECO:0007669"/>
    <property type="project" value="UniProtKB-ARBA"/>
</dbReference>
<feature type="compositionally biased region" description="Basic and acidic residues" evidence="8">
    <location>
        <begin position="426"/>
        <end position="439"/>
    </location>
</feature>
<dbReference type="InterPro" id="IPR021933">
    <property type="entry name" value="SERRATE/Ars2_N"/>
</dbReference>
<proteinExistence type="inferred from homology"/>
<dbReference type="CDD" id="cd12263">
    <property type="entry name" value="RRM_ABT1_like"/>
    <property type="match status" value="1"/>
</dbReference>
<feature type="compositionally biased region" description="Basic and acidic residues" evidence="8">
    <location>
        <begin position="349"/>
        <end position="368"/>
    </location>
</feature>
<feature type="region of interest" description="Disordered" evidence="8">
    <location>
        <begin position="749"/>
        <end position="797"/>
    </location>
</feature>
<feature type="compositionally biased region" description="Low complexity" evidence="8">
    <location>
        <begin position="1067"/>
        <end position="1078"/>
    </location>
</feature>
<keyword evidence="4" id="KW-0539">Nucleus</keyword>
<evidence type="ECO:0000256" key="6">
    <source>
        <dbReference type="PROSITE-ProRule" id="PRU00176"/>
    </source>
</evidence>
<dbReference type="GO" id="GO:0016070">
    <property type="term" value="P:RNA metabolic process"/>
    <property type="evidence" value="ECO:0007669"/>
    <property type="project" value="UniProtKB-ARBA"/>
</dbReference>
<evidence type="ECO:0000256" key="7">
    <source>
        <dbReference type="SAM" id="Coils"/>
    </source>
</evidence>
<feature type="region of interest" description="Disordered" evidence="8">
    <location>
        <begin position="425"/>
        <end position="445"/>
    </location>
</feature>
<comment type="similarity">
    <text evidence="2">Belongs to the ARS2 family.</text>
</comment>
<gene>
    <name evidence="10" type="ORF">D9611_007548</name>
</gene>
<dbReference type="SUPFAM" id="SSF54928">
    <property type="entry name" value="RNA-binding domain, RBD"/>
    <property type="match status" value="1"/>
</dbReference>
<keyword evidence="11" id="KW-1185">Reference proteome</keyword>
<dbReference type="Proteomes" id="UP000541558">
    <property type="component" value="Unassembled WGS sequence"/>
</dbReference>
<protein>
    <recommendedName>
        <fullName evidence="5">18S rRNA factor 2</fullName>
    </recommendedName>
</protein>
<evidence type="ECO:0000259" key="9">
    <source>
        <dbReference type="PROSITE" id="PS50102"/>
    </source>
</evidence>
<dbReference type="InterPro" id="IPR035979">
    <property type="entry name" value="RBD_domain_sf"/>
</dbReference>
<organism evidence="10 11">
    <name type="scientific">Ephemerocybe angulata</name>
    <dbReference type="NCBI Taxonomy" id="980116"/>
    <lineage>
        <taxon>Eukaryota</taxon>
        <taxon>Fungi</taxon>
        <taxon>Dikarya</taxon>
        <taxon>Basidiomycota</taxon>
        <taxon>Agaricomycotina</taxon>
        <taxon>Agaricomycetes</taxon>
        <taxon>Agaricomycetidae</taxon>
        <taxon>Agaricales</taxon>
        <taxon>Agaricineae</taxon>
        <taxon>Psathyrellaceae</taxon>
        <taxon>Ephemerocybe</taxon>
    </lineage>
</organism>
<dbReference type="Gene3D" id="3.30.70.330">
    <property type="match status" value="1"/>
</dbReference>
<keyword evidence="7" id="KW-0175">Coiled coil</keyword>
<evidence type="ECO:0000256" key="3">
    <source>
        <dbReference type="ARBA" id="ARBA00005819"/>
    </source>
</evidence>
<dbReference type="PANTHER" id="PTHR13165:SF0">
    <property type="entry name" value="SERRATE RNA EFFECTOR MOLECULE HOMOLOG"/>
    <property type="match status" value="1"/>
</dbReference>
<feature type="region of interest" description="Disordered" evidence="8">
    <location>
        <begin position="508"/>
        <end position="620"/>
    </location>
</feature>
<dbReference type="PANTHER" id="PTHR13165">
    <property type="entry name" value="ARSENITE-RESISTANCE PROTEIN 2"/>
    <property type="match status" value="1"/>
</dbReference>
<dbReference type="InterPro" id="IPR012677">
    <property type="entry name" value="Nucleotide-bd_a/b_plait_sf"/>
</dbReference>
<dbReference type="PROSITE" id="PS00028">
    <property type="entry name" value="ZINC_FINGER_C2H2_1"/>
    <property type="match status" value="1"/>
</dbReference>
<dbReference type="InterPro" id="IPR034353">
    <property type="entry name" value="ABT1/ESF2_RRM"/>
</dbReference>
<evidence type="ECO:0000313" key="10">
    <source>
        <dbReference type="EMBL" id="KAF5331698.1"/>
    </source>
</evidence>
<feature type="region of interest" description="Disordered" evidence="8">
    <location>
        <begin position="219"/>
        <end position="400"/>
    </location>
</feature>
<name>A0A8H5BYK5_9AGAR</name>
<dbReference type="InterPro" id="IPR039727">
    <property type="entry name" value="SE/Ars2"/>
</dbReference>
<feature type="domain" description="RRM" evidence="9">
    <location>
        <begin position="73"/>
        <end position="155"/>
    </location>
</feature>
<comment type="subcellular location">
    <subcellularLocation>
        <location evidence="1">Nucleus</location>
        <location evidence="1">Nucleolus</location>
    </subcellularLocation>
</comment>
<feature type="compositionally biased region" description="Basic and acidic residues" evidence="8">
    <location>
        <begin position="219"/>
        <end position="241"/>
    </location>
</feature>
<feature type="compositionally biased region" description="Low complexity" evidence="8">
    <location>
        <begin position="883"/>
        <end position="898"/>
    </location>
</feature>
<comment type="caution">
    <text evidence="10">The sequence shown here is derived from an EMBL/GenBank/DDBJ whole genome shotgun (WGS) entry which is preliminary data.</text>
</comment>
<feature type="region of interest" description="Disordered" evidence="8">
    <location>
        <begin position="1"/>
        <end position="43"/>
    </location>
</feature>
<evidence type="ECO:0000256" key="2">
    <source>
        <dbReference type="ARBA" id="ARBA00005407"/>
    </source>
</evidence>
<dbReference type="GO" id="GO:0005730">
    <property type="term" value="C:nucleolus"/>
    <property type="evidence" value="ECO:0007669"/>
    <property type="project" value="UniProtKB-SubCell"/>
</dbReference>
<dbReference type="OrthoDB" id="342064at2759"/>
<dbReference type="EMBL" id="JAACJK010000113">
    <property type="protein sequence ID" value="KAF5331698.1"/>
    <property type="molecule type" value="Genomic_DNA"/>
</dbReference>
<evidence type="ECO:0000256" key="5">
    <source>
        <dbReference type="ARBA" id="ARBA00032634"/>
    </source>
</evidence>
<dbReference type="Pfam" id="PF04959">
    <property type="entry name" value="ARS2"/>
    <property type="match status" value="1"/>
</dbReference>
<evidence type="ECO:0000313" key="11">
    <source>
        <dbReference type="Proteomes" id="UP000541558"/>
    </source>
</evidence>
<feature type="compositionally biased region" description="Polar residues" evidence="8">
    <location>
        <begin position="251"/>
        <end position="263"/>
    </location>
</feature>
<accession>A0A8H5BYK5</accession>
<feature type="compositionally biased region" description="Basic and acidic residues" evidence="8">
    <location>
        <begin position="295"/>
        <end position="328"/>
    </location>
</feature>
<dbReference type="Pfam" id="PF12066">
    <property type="entry name" value="SERRATE_Ars2_N"/>
    <property type="match status" value="1"/>
</dbReference>
<reference evidence="10 11" key="1">
    <citation type="journal article" date="2020" name="ISME J.">
        <title>Uncovering the hidden diversity of litter-decomposition mechanisms in mushroom-forming fungi.</title>
        <authorList>
            <person name="Floudas D."/>
            <person name="Bentzer J."/>
            <person name="Ahren D."/>
            <person name="Johansson T."/>
            <person name="Persson P."/>
            <person name="Tunlid A."/>
        </authorList>
    </citation>
    <scope>NUCLEOTIDE SEQUENCE [LARGE SCALE GENOMIC DNA]</scope>
    <source>
        <strain evidence="10 11">CBS 175.51</strain>
    </source>
</reference>
<feature type="region of interest" description="Disordered" evidence="8">
    <location>
        <begin position="873"/>
        <end position="925"/>
    </location>
</feature>
<feature type="compositionally biased region" description="Basic and acidic residues" evidence="8">
    <location>
        <begin position="899"/>
        <end position="925"/>
    </location>
</feature>
<keyword evidence="6" id="KW-0694">RNA-binding</keyword>
<feature type="compositionally biased region" description="Polar residues" evidence="8">
    <location>
        <begin position="593"/>
        <end position="610"/>
    </location>
</feature>
<feature type="coiled-coil region" evidence="7">
    <location>
        <begin position="717"/>
        <end position="744"/>
    </location>
</feature>
<feature type="compositionally biased region" description="Polar residues" evidence="8">
    <location>
        <begin position="524"/>
        <end position="560"/>
    </location>
</feature>
<dbReference type="InterPro" id="IPR007042">
    <property type="entry name" value="SERRATE/Ars2_C"/>
</dbReference>
<dbReference type="AlphaFoldDB" id="A0A8H5BYK5"/>
<evidence type="ECO:0000256" key="8">
    <source>
        <dbReference type="SAM" id="MobiDB-lite"/>
    </source>
</evidence>
<dbReference type="GO" id="GO:0003723">
    <property type="term" value="F:RNA binding"/>
    <property type="evidence" value="ECO:0007669"/>
    <property type="project" value="UniProtKB-UniRule"/>
</dbReference>
<dbReference type="PROSITE" id="PS50102">
    <property type="entry name" value="RRM"/>
    <property type="match status" value="1"/>
</dbReference>
<feature type="compositionally biased region" description="Basic and acidic residues" evidence="8">
    <location>
        <begin position="17"/>
        <end position="27"/>
    </location>
</feature>
<dbReference type="SMART" id="SM01173">
    <property type="entry name" value="DUF4187"/>
    <property type="match status" value="1"/>
</dbReference>
<sequence>MQHQSIDDTQPEAGPSKTREEEPSGSEHEEEDELEHTGLVEGMDPAGFAGDKIVKPLTKEDLAAFKAAQDRAGVVYISRIPPGMQPPKVRHLMSRYGNVGRVYLQQEDAKRAYLRKKHTSTKKAHYTEGWVEFKDKKVARSVAEMLNAQPIGGKKGSRWRDDIWTMKYLPKFKWNMLTEQVAHEAAMQSAKMRVELTQSRQEQNEYLRNVELARVLDKRTQQKRERGEEFVLKSHKREGSPVRKKARKESSTTVDANALTGLTSRIAKMSSWSSYPPRRSRSRSPPRSSYSSRAPHPDYGDYNRMDWDHDRDRGYGYDRGREPYDYRRGRSRSPPPDDSRKRRRSLSPYERDRYEPRPRHNDDYDTHSRSYGGGYSSPRRGHVPPPYPPRRAPPDPHTFDYPASLKQYAEWFRYFHNQQAIEEDAADKAAEQEAADGSKPRNGIKTRWEKYKKEFAANQLSLMFEHHKKSPWFAEKYDPSPEYQALRTRVRKEGWKGRLQGFLLDLESGKFDPDLNDTPPQEPTAPSSPAKQDQQSQHLNGESTTDGVNGSTSAAASSGDNDAKPNGAGDDDMQFNMDPEEEPQDDGPRTEANGKSSSSSARRPGQQQQADRGEEIAAPVEGNQVMIRTIPPDIGRVKLEELCAKLPGFIYLALGDPLQKRNFYRAGWIRLRDDADMPVVLGELGEKKIEGFKLHVAHMIKPFVNRVRYAPEVASRPERLEKDLGNAKKLAARLEEEAAKLRVAKVSPPGTTPLVAGDGVKKEGEQDAQGDLSMADVNGDAKEEEEEEPKENGTEAVERRVEKVMADLKEQGLVDVNDVKAYEERKIVVALDLYLEYLRAAFNTCYYCSVTTDHVEELQRKCIKHVRKPLLKTAAPAEEQQKQSEAASKSEEQSTSATEEGKAKEDEGAEKVAESQKEKKETKTFIGKDRHGDERWLEWLDTKLALLINRDEVDPRDYGGKLYEEELSKAVEQHIKQEDEGKFRCKTCLKLFKATSFVEKHIANKHPELVKQLQELPYFNNFALDPHRINPFAHPPANSGNVSSQPPPQAFGIQGPPSYQTGGDPRGGQFFPPFAGGQYPPPPYHNGQGQWDGPLPPASSGLPAKPAPAALDQALSAGGSGRVRTGGGERRNGGGASGPPPPPPPDAKEDPRAVAGRRVSYHDMDLVAEGDVELSY</sequence>
<comment type="similarity">
    <text evidence="3">Belongs to the ESF2/ABP1 family.</text>
</comment>
<feature type="region of interest" description="Disordered" evidence="8">
    <location>
        <begin position="1030"/>
        <end position="1164"/>
    </location>
</feature>
<dbReference type="InterPro" id="IPR025239">
    <property type="entry name" value="DUF4187"/>
</dbReference>